<keyword evidence="1" id="KW-0472">Membrane</keyword>
<sequence length="202" mass="20669">MKIKIFTAIAVLTLTLNTGFGAIQIGSLTTDNTGAGTLTIDTEIVLINLNIAPVPTNSAGFIAITAGFTGDSSGGSFGQTGPALTFAGGISGSKPYTRSFIGASLGDITTDMVVINFAGGSIPSLNLADSARLLVGDYSVQYFETSGQNLNLILTPENILYTDPGGTAYDVLAVVVPEPSIYAGILGASALAFIAIKRRLKV</sequence>
<protein>
    <submittedName>
        <fullName evidence="3">PEP-CTERM sorting domain-containing protein</fullName>
    </submittedName>
</protein>
<dbReference type="RefSeq" id="WP_317832444.1">
    <property type="nucleotide sequence ID" value="NZ_CP136920.1"/>
</dbReference>
<evidence type="ECO:0000256" key="2">
    <source>
        <dbReference type="SAM" id="SignalP"/>
    </source>
</evidence>
<name>A0AAQ3L697_9BACT</name>
<gene>
    <name evidence="3" type="ORF">RZN69_16770</name>
</gene>
<proteinExistence type="predicted"/>
<evidence type="ECO:0000313" key="4">
    <source>
        <dbReference type="Proteomes" id="UP001304300"/>
    </source>
</evidence>
<reference evidence="3 4" key="1">
    <citation type="submission" date="2023-10" db="EMBL/GenBank/DDBJ databases">
        <title>Rubellicoccus peritrichatus gen. nov., sp. nov., isolated from an algae of coral reef tank.</title>
        <authorList>
            <person name="Luo J."/>
        </authorList>
    </citation>
    <scope>NUCLEOTIDE SEQUENCE [LARGE SCALE GENOMIC DNA]</scope>
    <source>
        <strain evidence="3 4">CR14</strain>
    </source>
</reference>
<keyword evidence="2" id="KW-0732">Signal</keyword>
<accession>A0AAQ3L697</accession>
<evidence type="ECO:0000313" key="3">
    <source>
        <dbReference type="EMBL" id="WOO40274.1"/>
    </source>
</evidence>
<dbReference type="EMBL" id="CP136920">
    <property type="protein sequence ID" value="WOO40274.1"/>
    <property type="molecule type" value="Genomic_DNA"/>
</dbReference>
<feature type="signal peptide" evidence="2">
    <location>
        <begin position="1"/>
        <end position="22"/>
    </location>
</feature>
<dbReference type="AlphaFoldDB" id="A0AAQ3L697"/>
<dbReference type="Proteomes" id="UP001304300">
    <property type="component" value="Chromosome"/>
</dbReference>
<organism evidence="3 4">
    <name type="scientific">Rubellicoccus peritrichatus</name>
    <dbReference type="NCBI Taxonomy" id="3080537"/>
    <lineage>
        <taxon>Bacteria</taxon>
        <taxon>Pseudomonadati</taxon>
        <taxon>Verrucomicrobiota</taxon>
        <taxon>Opitutia</taxon>
        <taxon>Puniceicoccales</taxon>
        <taxon>Cerasicoccaceae</taxon>
        <taxon>Rubellicoccus</taxon>
    </lineage>
</organism>
<dbReference type="NCBIfam" id="TIGR02595">
    <property type="entry name" value="PEP_CTERM"/>
    <property type="match status" value="1"/>
</dbReference>
<keyword evidence="4" id="KW-1185">Reference proteome</keyword>
<dbReference type="InterPro" id="IPR013424">
    <property type="entry name" value="Ice-binding_C"/>
</dbReference>
<feature type="chain" id="PRO_5042972391" evidence="2">
    <location>
        <begin position="23"/>
        <end position="202"/>
    </location>
</feature>
<feature type="transmembrane region" description="Helical" evidence="1">
    <location>
        <begin position="179"/>
        <end position="196"/>
    </location>
</feature>
<evidence type="ECO:0000256" key="1">
    <source>
        <dbReference type="SAM" id="Phobius"/>
    </source>
</evidence>
<keyword evidence="1" id="KW-0812">Transmembrane</keyword>
<dbReference type="KEGG" id="puo:RZN69_16770"/>
<keyword evidence="1" id="KW-1133">Transmembrane helix</keyword>